<reference evidence="2 3" key="1">
    <citation type="journal article" date="2020" name="Phytopathology">
        <title>A high-quality genome resource of Botrytis fragariae, a new and rapidly spreading fungal pathogen causing strawberry gray mold in the U.S.A.</title>
        <authorList>
            <person name="Wu Y."/>
            <person name="Saski C.A."/>
            <person name="Schnabel G."/>
            <person name="Xiao S."/>
            <person name="Hu M."/>
        </authorList>
    </citation>
    <scope>NUCLEOTIDE SEQUENCE [LARGE SCALE GENOMIC DNA]</scope>
    <source>
        <strain evidence="2 3">BVB16</strain>
    </source>
</reference>
<organism evidence="2 3">
    <name type="scientific">Botrytis fragariae</name>
    <dbReference type="NCBI Taxonomy" id="1964551"/>
    <lineage>
        <taxon>Eukaryota</taxon>
        <taxon>Fungi</taxon>
        <taxon>Dikarya</taxon>
        <taxon>Ascomycota</taxon>
        <taxon>Pezizomycotina</taxon>
        <taxon>Leotiomycetes</taxon>
        <taxon>Helotiales</taxon>
        <taxon>Sclerotiniaceae</taxon>
        <taxon>Botrytis</taxon>
    </lineage>
</organism>
<evidence type="ECO:0000313" key="2">
    <source>
        <dbReference type="EMBL" id="KAF5867995.1"/>
    </source>
</evidence>
<feature type="region of interest" description="Disordered" evidence="1">
    <location>
        <begin position="248"/>
        <end position="321"/>
    </location>
</feature>
<evidence type="ECO:0000313" key="3">
    <source>
        <dbReference type="Proteomes" id="UP000531561"/>
    </source>
</evidence>
<dbReference type="Proteomes" id="UP000531561">
    <property type="component" value="Unassembled WGS sequence"/>
</dbReference>
<dbReference type="AlphaFoldDB" id="A0A8H6AIQ0"/>
<dbReference type="OrthoDB" id="3535423at2759"/>
<feature type="compositionally biased region" description="Acidic residues" evidence="1">
    <location>
        <begin position="278"/>
        <end position="308"/>
    </location>
</feature>
<dbReference type="GeneID" id="59261256"/>
<dbReference type="SUPFAM" id="SSF51735">
    <property type="entry name" value="NAD(P)-binding Rossmann-fold domains"/>
    <property type="match status" value="1"/>
</dbReference>
<dbReference type="EMBL" id="JABFCT010000026">
    <property type="protein sequence ID" value="KAF5867995.1"/>
    <property type="molecule type" value="Genomic_DNA"/>
</dbReference>
<dbReference type="RefSeq" id="XP_037186944.1">
    <property type="nucleotide sequence ID" value="XM_037337564.1"/>
</dbReference>
<evidence type="ECO:0000256" key="1">
    <source>
        <dbReference type="SAM" id="MobiDB-lite"/>
    </source>
</evidence>
<sequence length="321" mass="35025">MKLIIVGSTDILGQELVKQALDNIEITSIIAISGHDTDSPQEPSGHSKLVTCALPEYNEGWERLNIDASATGACIWNIKPIMKVPRYLNVYHDQVKYLNETQYGVEWMVRRREAHFENPASPGVTPLRFIYVSALQAIHQRTNQVPTSLSIQGLAEERVLSSAEDLGGQVQACIAKPGRIVRPRTGNILKEMVHTAGSWVRDGLKGRLPRIQADKVAAALLDRAITGNHPETLHNRDLIRIGGMALKGPKGSVTGGKVEQTSEQAEETGEQAEAAGEQVEDAGEQVEDAGEQVEDAGEQEEETGEQEEETGKQAEQTVQPV</sequence>
<dbReference type="Gene3D" id="3.40.50.720">
    <property type="entry name" value="NAD(P)-binding Rossmann-like Domain"/>
    <property type="match status" value="1"/>
</dbReference>
<proteinExistence type="predicted"/>
<comment type="caution">
    <text evidence="2">The sequence shown here is derived from an EMBL/GenBank/DDBJ whole genome shotgun (WGS) entry which is preliminary data.</text>
</comment>
<keyword evidence="3" id="KW-1185">Reference proteome</keyword>
<protein>
    <submittedName>
        <fullName evidence="2">Putative nucleoside-diphosphate-sugar epimerase protein</fullName>
    </submittedName>
</protein>
<gene>
    <name evidence="2" type="ORF">Bfra_007191</name>
</gene>
<accession>A0A8H6AIQ0</accession>
<dbReference type="InterPro" id="IPR036291">
    <property type="entry name" value="NAD(P)-bd_dom_sf"/>
</dbReference>
<name>A0A8H6AIQ0_9HELO</name>